<dbReference type="EMBL" id="CAKKTJ010000110">
    <property type="protein sequence ID" value="CAH0474507.1"/>
    <property type="molecule type" value="Genomic_DNA"/>
</dbReference>
<keyword evidence="6" id="KW-0560">Oxidoreductase</keyword>
<sequence length="253" mass="28379">MPSPVITTTVAIVSSATSIGLAFYALKLRAKIASIALDKKTTTNVIKTTKILRDSHGNRLWNAEELIAQRRSIFPPNFDIERRVSREVLTKMLEGANWAPTHGRTEPWRFVVFEAPDKRLELGQLMANVYKNTVPPNKFIETKYKKMIFNCTASSHVIAICMKRQKSGKIPEWEEICSVACAVQNMHLVATAYDIGAYWSSGPPITMSQEMKGYLQLAEADKCLGLFYVGVPKENAKIAKGVRKPIGEKVTWF</sequence>
<keyword evidence="7" id="KW-0520">NAD</keyword>
<evidence type="ECO:0000256" key="8">
    <source>
        <dbReference type="SAM" id="Phobius"/>
    </source>
</evidence>
<keyword evidence="4" id="KW-0288">FMN</keyword>
<keyword evidence="8" id="KW-0812">Transmembrane</keyword>
<dbReference type="PANTHER" id="PTHR43821">
    <property type="entry name" value="NAD(P)H NITROREDUCTASE YDJA-RELATED"/>
    <property type="match status" value="1"/>
</dbReference>
<evidence type="ECO:0000313" key="10">
    <source>
        <dbReference type="EMBL" id="CAH0474507.1"/>
    </source>
</evidence>
<gene>
    <name evidence="10" type="ORF">PBS003_LOCUS1352</name>
</gene>
<evidence type="ECO:0000256" key="7">
    <source>
        <dbReference type="ARBA" id="ARBA00023027"/>
    </source>
</evidence>
<keyword evidence="8" id="KW-0472">Membrane</keyword>
<evidence type="ECO:0000256" key="6">
    <source>
        <dbReference type="ARBA" id="ARBA00023002"/>
    </source>
</evidence>
<evidence type="ECO:0000256" key="2">
    <source>
        <dbReference type="ARBA" id="ARBA00007118"/>
    </source>
</evidence>
<evidence type="ECO:0000259" key="9">
    <source>
        <dbReference type="Pfam" id="PF00881"/>
    </source>
</evidence>
<accession>A0AAU9KQQ6</accession>
<reference evidence="10" key="1">
    <citation type="submission" date="2021-11" db="EMBL/GenBank/DDBJ databases">
        <authorList>
            <person name="Islam A."/>
            <person name="Islam S."/>
            <person name="Flora M.S."/>
            <person name="Rahman M."/>
            <person name="Ziaur R.M."/>
            <person name="Epstein J.H."/>
            <person name="Hassan M."/>
            <person name="Klassen M."/>
            <person name="Woodard K."/>
            <person name="Webb A."/>
            <person name="Webby R.J."/>
            <person name="El Zowalaty M.E."/>
        </authorList>
    </citation>
    <scope>NUCLEOTIDE SEQUENCE</scope>
    <source>
        <strain evidence="10">Pbs3</strain>
    </source>
</reference>
<dbReference type="AlphaFoldDB" id="A0AAU9KQQ6"/>
<evidence type="ECO:0000256" key="5">
    <source>
        <dbReference type="ARBA" id="ARBA00022857"/>
    </source>
</evidence>
<keyword evidence="3" id="KW-0285">Flavoprotein</keyword>
<feature type="transmembrane region" description="Helical" evidence="8">
    <location>
        <begin position="6"/>
        <end position="26"/>
    </location>
</feature>
<name>A0AAU9KQQ6_9STRA</name>
<evidence type="ECO:0000313" key="11">
    <source>
        <dbReference type="Proteomes" id="UP001160483"/>
    </source>
</evidence>
<comment type="similarity">
    <text evidence="2">Belongs to the nitroreductase family.</text>
</comment>
<evidence type="ECO:0000256" key="3">
    <source>
        <dbReference type="ARBA" id="ARBA00022630"/>
    </source>
</evidence>
<evidence type="ECO:0000256" key="1">
    <source>
        <dbReference type="ARBA" id="ARBA00001917"/>
    </source>
</evidence>
<evidence type="ECO:0000256" key="4">
    <source>
        <dbReference type="ARBA" id="ARBA00022643"/>
    </source>
</evidence>
<comment type="cofactor">
    <cofactor evidence="1">
        <name>FMN</name>
        <dbReference type="ChEBI" id="CHEBI:58210"/>
    </cofactor>
</comment>
<organism evidence="10 11">
    <name type="scientific">Peronospora belbahrii</name>
    <dbReference type="NCBI Taxonomy" id="622444"/>
    <lineage>
        <taxon>Eukaryota</taxon>
        <taxon>Sar</taxon>
        <taxon>Stramenopiles</taxon>
        <taxon>Oomycota</taxon>
        <taxon>Peronosporomycetes</taxon>
        <taxon>Peronosporales</taxon>
        <taxon>Peronosporaceae</taxon>
        <taxon>Peronospora</taxon>
    </lineage>
</organism>
<dbReference type="GO" id="GO:0016491">
    <property type="term" value="F:oxidoreductase activity"/>
    <property type="evidence" value="ECO:0007669"/>
    <property type="project" value="UniProtKB-KW"/>
</dbReference>
<keyword evidence="8" id="KW-1133">Transmembrane helix</keyword>
<dbReference type="Pfam" id="PF00881">
    <property type="entry name" value="Nitroreductase"/>
    <property type="match status" value="1"/>
</dbReference>
<comment type="caution">
    <text evidence="10">The sequence shown here is derived from an EMBL/GenBank/DDBJ whole genome shotgun (WGS) entry which is preliminary data.</text>
</comment>
<protein>
    <recommendedName>
        <fullName evidence="9">Nitroreductase domain-containing protein</fullName>
    </recommendedName>
</protein>
<dbReference type="CDD" id="cd02135">
    <property type="entry name" value="YdjA-like"/>
    <property type="match status" value="1"/>
</dbReference>
<dbReference type="Gene3D" id="3.40.109.10">
    <property type="entry name" value="NADH Oxidase"/>
    <property type="match status" value="1"/>
</dbReference>
<dbReference type="InterPro" id="IPR052530">
    <property type="entry name" value="NAD(P)H_nitroreductase"/>
</dbReference>
<dbReference type="Proteomes" id="UP001160483">
    <property type="component" value="Unassembled WGS sequence"/>
</dbReference>
<dbReference type="InterPro" id="IPR029479">
    <property type="entry name" value="Nitroreductase"/>
</dbReference>
<keyword evidence="5" id="KW-0521">NADP</keyword>
<feature type="domain" description="Nitroreductase" evidence="9">
    <location>
        <begin position="67"/>
        <end position="230"/>
    </location>
</feature>
<dbReference type="InterPro" id="IPR000415">
    <property type="entry name" value="Nitroreductase-like"/>
</dbReference>
<dbReference type="InterPro" id="IPR026021">
    <property type="entry name" value="YdjA-like"/>
</dbReference>
<dbReference type="PANTHER" id="PTHR43821:SF1">
    <property type="entry name" value="NAD(P)H NITROREDUCTASE YDJA-RELATED"/>
    <property type="match status" value="1"/>
</dbReference>
<proteinExistence type="inferred from homology"/>
<dbReference type="SUPFAM" id="SSF55469">
    <property type="entry name" value="FMN-dependent nitroreductase-like"/>
    <property type="match status" value="1"/>
</dbReference>